<feature type="domain" description="Plastocyanin-like" evidence="3">
    <location>
        <begin position="487"/>
        <end position="584"/>
    </location>
</feature>
<dbReference type="InterPro" id="IPR011706">
    <property type="entry name" value="Cu-oxidase_C"/>
</dbReference>
<dbReference type="PROSITE" id="PS00080">
    <property type="entry name" value="MULTICOPPER_OXIDASE2"/>
    <property type="match status" value="1"/>
</dbReference>
<reference evidence="5" key="1">
    <citation type="submission" date="2023-07" db="EMBL/GenBank/DDBJ databases">
        <title>30 novel species of actinomycetes from the DSMZ collection.</title>
        <authorList>
            <person name="Nouioui I."/>
        </authorList>
    </citation>
    <scope>NUCLEOTIDE SEQUENCE [LARGE SCALE GENOMIC DNA]</scope>
    <source>
        <strain evidence="5">DSM 45834</strain>
    </source>
</reference>
<feature type="region of interest" description="Disordered" evidence="2">
    <location>
        <begin position="937"/>
        <end position="957"/>
    </location>
</feature>
<evidence type="ECO:0000313" key="4">
    <source>
        <dbReference type="EMBL" id="MDT0349588.1"/>
    </source>
</evidence>
<feature type="region of interest" description="Disordered" evidence="2">
    <location>
        <begin position="1106"/>
        <end position="1128"/>
    </location>
</feature>
<feature type="compositionally biased region" description="Basic and acidic residues" evidence="2">
    <location>
        <begin position="972"/>
        <end position="986"/>
    </location>
</feature>
<evidence type="ECO:0000256" key="2">
    <source>
        <dbReference type="SAM" id="MobiDB-lite"/>
    </source>
</evidence>
<keyword evidence="1" id="KW-0479">Metal-binding</keyword>
<proteinExistence type="predicted"/>
<dbReference type="Gene3D" id="2.60.40.420">
    <property type="entry name" value="Cupredoxins - blue copper proteins"/>
    <property type="match status" value="6"/>
</dbReference>
<keyword evidence="5" id="KW-1185">Reference proteome</keyword>
<feature type="compositionally biased region" description="Pro residues" evidence="2">
    <location>
        <begin position="1108"/>
        <end position="1124"/>
    </location>
</feature>
<sequence length="1552" mass="171645">MPQQSKPARKRSGRRSGPGAPDYDVVALSVPIVYTLDGDHDPNGRMYALARHAPLLHWLDERWKEHDEFLPGLHRRRQLIQLVVDGLVRYGRMLDKLGGGEHLGDTPHEKAVRQNLGATVDELVAALDELTDGHVRELDPDPVVRDRWLTEWRAALLQVDQALVAALRRVDESLDAEAPGWPDGWERLMFNDHRHDVTGLGVDTPPYDRCNPLRPVPLVRPLVLRAHRGEHLTVRLRNDIRDRAHVGLHAQGRGLGGPGGSGVRYGDGADVGRNPDTTAAFGRTVTYRWACPDEGVWPLNDLADVRGTEEGGNVHGLFGALVVGDPGTTYHDPETGCELHGEERAAVGLYVDIHVPGEPVDGPDDEYVDLHLHGLRSHREFTIFFHDEPEVHSGFHLVGEHTVMPLSYRAEPMPNRLPHRMRRLAERTAPEPPPGQVGIDHSAVTIELDDDLGEVFRIARTPEGEFLERVAGEEQHHSSWLFGDPITPILRCYKGDPARIRLVHGGVKETHVFHLHVHQWRATPQDGATPGTAAGSQLLDSITIGPQTAYTIDPLYGSGSRQHLPGDVIWHCHLYPHFHHGMWGLWRSFDRFVDGSLAFPDGTPGRRLAPLPGRDPDPVDANHPGFPWFIDAEFPQKAPPPPALLPEHRYGRRALLQMPLHSPLELAAFAPEVVARPRPGMLFVDLDGDQVTWNQKAGLPPPRIIHYDVEVASGVVEYNENGWHDDNGHFYRITGIAISQLDGEGDVVTCEPVVAPPFTGPKPFFPRANQGDVVELTFINTLGTLPADDFDLITPPVECGLHVHLVKFDVMAADGSSTGWNYLSGASCREAVGPDLAGDAVSRIVGFHRWVVDEEFGPCFFHDHLLANYRQKHGLFAALIAEPFASQWLTTDQNGTAWSDAEAVIVPRDAEFTSSGTLPPYREACLAIGDFVPLHDGRGEPLNPPGELGGDDDPGAMAVNYRNAPLRFRGDDPSEWFSSREHRPDELEPPDPDGVPRRFGDPDTGVIRTYPGERLRIRLIQGSHEEQHGFVLHGMRWRREWHDPTSTLVNQQTLGISEAFTLDIDPEEASPYGPGDHLWSFHAMDDLWLGCWGLIRALVPGPTHADLPPLPTSPGPTRPVPSRPTEPDRDYLVVARRREHSYRGHVLTDPWGLEYVLADRPPLTLPDEHLRVDGLHDAPGPLVLRARAGEWVRITLVNEVLLPRLDSDDDEIGAVVPAGHEDDPRFFADPFLPEFKVEPSPPRLPIEHVDELGDPDRRKVSPRVSLHAALLSYDVVSDDGSNVGRNHDGTVAALPVDDAEHRAHGAEETTVVLRDDHGNHVERNWREYWWYADPLLAPAGGAGQVCLLQDMADIRNHRHHGLVGALVVLPAGHTPQDGHGDERWSGSEARIVDGAGETVAHEKVLFLQDGLRLFVAGNPAEPVRDVVPGDDPEDSGQKGISYRTEPVHPRTQLAVREPRTPTMEVPDDGTVWLRVVSAADKPRNHTFTVHGVSWPSAPRPGAGPRAGAVGGITAGSVHDLVFDVEAQGDHAYRDGVFRWSVEQGMWGILRVR</sequence>
<name>A0ABU2N7W7_9PSEU</name>
<feature type="region of interest" description="Disordered" evidence="2">
    <location>
        <begin position="1"/>
        <end position="22"/>
    </location>
</feature>
<comment type="caution">
    <text evidence="4">The sequence shown here is derived from an EMBL/GenBank/DDBJ whole genome shotgun (WGS) entry which is preliminary data.</text>
</comment>
<dbReference type="InterPro" id="IPR002355">
    <property type="entry name" value="Cu_oxidase_Cu_BS"/>
</dbReference>
<accession>A0ABU2N7W7</accession>
<evidence type="ECO:0000313" key="5">
    <source>
        <dbReference type="Proteomes" id="UP001183202"/>
    </source>
</evidence>
<feature type="region of interest" description="Disordered" evidence="2">
    <location>
        <begin position="972"/>
        <end position="1005"/>
    </location>
</feature>
<dbReference type="Pfam" id="PF07731">
    <property type="entry name" value="Cu-oxidase_2"/>
    <property type="match status" value="1"/>
</dbReference>
<dbReference type="SUPFAM" id="SSF49503">
    <property type="entry name" value="Cupredoxins"/>
    <property type="match status" value="4"/>
</dbReference>
<organism evidence="4 5">
    <name type="scientific">Pseudonocardia charpentierae</name>
    <dbReference type="NCBI Taxonomy" id="3075545"/>
    <lineage>
        <taxon>Bacteria</taxon>
        <taxon>Bacillati</taxon>
        <taxon>Actinomycetota</taxon>
        <taxon>Actinomycetes</taxon>
        <taxon>Pseudonocardiales</taxon>
        <taxon>Pseudonocardiaceae</taxon>
        <taxon>Pseudonocardia</taxon>
    </lineage>
</organism>
<gene>
    <name evidence="4" type="ORF">RM445_08645</name>
</gene>
<dbReference type="EMBL" id="JAVREJ010000004">
    <property type="protein sequence ID" value="MDT0349588.1"/>
    <property type="molecule type" value="Genomic_DNA"/>
</dbReference>
<dbReference type="InterPro" id="IPR008972">
    <property type="entry name" value="Cupredoxin"/>
</dbReference>
<dbReference type="Proteomes" id="UP001183202">
    <property type="component" value="Unassembled WGS sequence"/>
</dbReference>
<evidence type="ECO:0000256" key="1">
    <source>
        <dbReference type="ARBA" id="ARBA00022723"/>
    </source>
</evidence>
<dbReference type="RefSeq" id="WP_311555607.1">
    <property type="nucleotide sequence ID" value="NZ_JAVREJ010000004.1"/>
</dbReference>
<feature type="region of interest" description="Disordered" evidence="2">
    <location>
        <begin position="1423"/>
        <end position="1443"/>
    </location>
</feature>
<protein>
    <submittedName>
        <fullName evidence="4">Multicopper oxidase domain-containing protein</fullName>
    </submittedName>
</protein>
<evidence type="ECO:0000259" key="3">
    <source>
        <dbReference type="Pfam" id="PF07731"/>
    </source>
</evidence>